<evidence type="ECO:0000256" key="1">
    <source>
        <dbReference type="SAM" id="MobiDB-lite"/>
    </source>
</evidence>
<sequence>MIGRRSEPPVEHEVPRPKGFDDFELRIGDILRGERATLGKSLLDVQRELRIKAAYIAAIENADPSVFETPGFVAGYVRSYARYLGLDPEYVFAKFCEESGFRTSHGLSPAASRTPARARAEAAAARRARAARPRDPLAEPNTPFTPRREPFWSQLEPGAIGSMLVLVVLTLGLGYGGWWILQEIQRVRLAPVEASPGIATEIDGMLPESLERVAALEGVDRGLDIPSSADALNRLYRPPALEVPVLTPRDGPIAAVDPASTGALAGVVARPQLPQMQADAARDSAQRTPDDAVERAIADALGFAAAETDDVQVMAEAAPEVVMFAVRPSWVRVSAPDGTVLFEKILDAGERYVLPPTEEPPLLRAGNAGSVYFAIAGKTYGPAGKGPSVVKNVALAPEALREAYPVADLARDRDLAKYVEVAEAESLGAGGN</sequence>
<evidence type="ECO:0000256" key="2">
    <source>
        <dbReference type="SAM" id="Phobius"/>
    </source>
</evidence>
<evidence type="ECO:0000259" key="3">
    <source>
        <dbReference type="Pfam" id="PF13464"/>
    </source>
</evidence>
<gene>
    <name evidence="4" type="ORF">SAMN05216257_103287</name>
</gene>
<feature type="domain" description="Cytoskeleton protein RodZ-like C-terminal" evidence="3">
    <location>
        <begin position="325"/>
        <end position="393"/>
    </location>
</feature>
<reference evidence="5" key="1">
    <citation type="submission" date="2016-10" db="EMBL/GenBank/DDBJ databases">
        <authorList>
            <person name="Varghese N."/>
            <person name="Submissions S."/>
        </authorList>
    </citation>
    <scope>NUCLEOTIDE SEQUENCE [LARGE SCALE GENOMIC DNA]</scope>
    <source>
        <strain evidence="5">CGMCC 1.10789</strain>
    </source>
</reference>
<feature type="transmembrane region" description="Helical" evidence="2">
    <location>
        <begin position="158"/>
        <end position="181"/>
    </location>
</feature>
<keyword evidence="5" id="KW-1185">Reference proteome</keyword>
<evidence type="ECO:0000313" key="4">
    <source>
        <dbReference type="EMBL" id="SDK56975.1"/>
    </source>
</evidence>
<dbReference type="InterPro" id="IPR010982">
    <property type="entry name" value="Lambda_DNA-bd_dom_sf"/>
</dbReference>
<dbReference type="PANTHER" id="PTHR34475:SF1">
    <property type="entry name" value="CYTOSKELETON PROTEIN RODZ"/>
    <property type="match status" value="1"/>
</dbReference>
<dbReference type="InterPro" id="IPR050400">
    <property type="entry name" value="Bact_Cytoskel_RodZ"/>
</dbReference>
<feature type="compositionally biased region" description="Low complexity" evidence="1">
    <location>
        <begin position="109"/>
        <end position="125"/>
    </location>
</feature>
<dbReference type="STRING" id="990712.SAMN05216257_103287"/>
<protein>
    <submittedName>
        <fullName evidence="4">Protein RodZ, contains Xre-like HTH and DUF4115 domains</fullName>
    </submittedName>
</protein>
<evidence type="ECO:0000313" key="5">
    <source>
        <dbReference type="Proteomes" id="UP000199328"/>
    </source>
</evidence>
<keyword evidence="2" id="KW-0812">Transmembrane</keyword>
<dbReference type="OrthoDB" id="9790252at2"/>
<dbReference type="AlphaFoldDB" id="A0A1G9CZZ7"/>
<dbReference type="Gene3D" id="1.10.260.40">
    <property type="entry name" value="lambda repressor-like DNA-binding domains"/>
    <property type="match status" value="1"/>
</dbReference>
<dbReference type="InterPro" id="IPR025194">
    <property type="entry name" value="RodZ-like_C"/>
</dbReference>
<dbReference type="GO" id="GO:0003677">
    <property type="term" value="F:DNA binding"/>
    <property type="evidence" value="ECO:0007669"/>
    <property type="project" value="InterPro"/>
</dbReference>
<accession>A0A1G9CZZ7</accession>
<dbReference type="RefSeq" id="WP_092500008.1">
    <property type="nucleotide sequence ID" value="NZ_FNFV01000003.1"/>
</dbReference>
<proteinExistence type="predicted"/>
<keyword evidence="2" id="KW-1133">Transmembrane helix</keyword>
<dbReference type="Proteomes" id="UP000199328">
    <property type="component" value="Unassembled WGS sequence"/>
</dbReference>
<dbReference type="Pfam" id="PF13413">
    <property type="entry name" value="HTH_25"/>
    <property type="match status" value="1"/>
</dbReference>
<dbReference type="Pfam" id="PF13464">
    <property type="entry name" value="RodZ_C"/>
    <property type="match status" value="1"/>
</dbReference>
<feature type="region of interest" description="Disordered" evidence="1">
    <location>
        <begin position="104"/>
        <end position="150"/>
    </location>
</feature>
<name>A0A1G9CZZ7_9RHOB</name>
<dbReference type="EMBL" id="FNFV01000003">
    <property type="protein sequence ID" value="SDK56975.1"/>
    <property type="molecule type" value="Genomic_DNA"/>
</dbReference>
<dbReference type="PANTHER" id="PTHR34475">
    <property type="match status" value="1"/>
</dbReference>
<keyword evidence="2" id="KW-0472">Membrane</keyword>
<organism evidence="4 5">
    <name type="scientific">Meinhardsimonia xiamenensis</name>
    <dbReference type="NCBI Taxonomy" id="990712"/>
    <lineage>
        <taxon>Bacteria</taxon>
        <taxon>Pseudomonadati</taxon>
        <taxon>Pseudomonadota</taxon>
        <taxon>Alphaproteobacteria</taxon>
        <taxon>Rhodobacterales</taxon>
        <taxon>Paracoccaceae</taxon>
        <taxon>Meinhardsimonia</taxon>
    </lineage>
</organism>